<evidence type="ECO:0000313" key="2">
    <source>
        <dbReference type="EMBL" id="OXV11487.1"/>
    </source>
</evidence>
<dbReference type="PROSITE" id="PS50800">
    <property type="entry name" value="SAP"/>
    <property type="match status" value="1"/>
</dbReference>
<organism evidence="2 3">
    <name type="scientific">Elaphomyces granulatus</name>
    <dbReference type="NCBI Taxonomy" id="519963"/>
    <lineage>
        <taxon>Eukaryota</taxon>
        <taxon>Fungi</taxon>
        <taxon>Dikarya</taxon>
        <taxon>Ascomycota</taxon>
        <taxon>Pezizomycotina</taxon>
        <taxon>Eurotiomycetes</taxon>
        <taxon>Eurotiomycetidae</taxon>
        <taxon>Eurotiales</taxon>
        <taxon>Elaphomycetaceae</taxon>
        <taxon>Elaphomyces</taxon>
    </lineage>
</organism>
<dbReference type="OrthoDB" id="3993201at2759"/>
<dbReference type="SMART" id="SM00513">
    <property type="entry name" value="SAP"/>
    <property type="match status" value="1"/>
</dbReference>
<evidence type="ECO:0000313" key="3">
    <source>
        <dbReference type="Proteomes" id="UP000243515"/>
    </source>
</evidence>
<dbReference type="AlphaFoldDB" id="A0A232M5W5"/>
<dbReference type="EMBL" id="NPHW01002451">
    <property type="protein sequence ID" value="OXV11487.1"/>
    <property type="molecule type" value="Genomic_DNA"/>
</dbReference>
<comment type="caution">
    <text evidence="2">The sequence shown here is derived from an EMBL/GenBank/DDBJ whole genome shotgun (WGS) entry which is preliminary data.</text>
</comment>
<sequence>MAAPRSTSLRPLRALAQQYPSSPSLTNLPPRRCLHITGAFSAQVAPSLDKPPLYTSRTLADLKQECERRSLRTGGTKSELIDRLTNFDMLHSRASSIALRKIDGNPFGSPRQFNTSRASKAVKDTSTIDFVYMPSPSEFETSSAFGSQPRVPVISDMRHSSDSGAQPLMPMKPQIYTVSEMASDISASPMSEVVDNHALEIDPFKLTETVGKSRHGESQRIAAASMQQQNGMIGQLWSGFLDDLLGPKEGIPIRK</sequence>
<dbReference type="Proteomes" id="UP000243515">
    <property type="component" value="Unassembled WGS sequence"/>
</dbReference>
<feature type="domain" description="SAP" evidence="1">
    <location>
        <begin position="54"/>
        <end position="88"/>
    </location>
</feature>
<accession>A0A232M5W5</accession>
<dbReference type="InterPro" id="IPR036361">
    <property type="entry name" value="SAP_dom_sf"/>
</dbReference>
<protein>
    <recommendedName>
        <fullName evidence="1">SAP domain-containing protein</fullName>
    </recommendedName>
</protein>
<dbReference type="InterPro" id="IPR003034">
    <property type="entry name" value="SAP_dom"/>
</dbReference>
<gene>
    <name evidence="2" type="ORF">Egran_00750</name>
</gene>
<keyword evidence="3" id="KW-1185">Reference proteome</keyword>
<name>A0A232M5W5_9EURO</name>
<reference evidence="2 3" key="1">
    <citation type="journal article" date="2015" name="Environ. Microbiol.">
        <title>Metagenome sequence of Elaphomyces granulatus from sporocarp tissue reveals Ascomycota ectomycorrhizal fingerprints of genome expansion and a Proteobacteria-rich microbiome.</title>
        <authorList>
            <person name="Quandt C.A."/>
            <person name="Kohler A."/>
            <person name="Hesse C.N."/>
            <person name="Sharpton T.J."/>
            <person name="Martin F."/>
            <person name="Spatafora J.W."/>
        </authorList>
    </citation>
    <scope>NUCLEOTIDE SEQUENCE [LARGE SCALE GENOMIC DNA]</scope>
    <source>
        <strain evidence="2 3">OSC145934</strain>
    </source>
</reference>
<proteinExistence type="predicted"/>
<dbReference type="Pfam" id="PF02037">
    <property type="entry name" value="SAP"/>
    <property type="match status" value="1"/>
</dbReference>
<dbReference type="SUPFAM" id="SSF68906">
    <property type="entry name" value="SAP domain"/>
    <property type="match status" value="1"/>
</dbReference>
<dbReference type="Gene3D" id="1.10.720.30">
    <property type="entry name" value="SAP domain"/>
    <property type="match status" value="1"/>
</dbReference>
<evidence type="ECO:0000259" key="1">
    <source>
        <dbReference type="PROSITE" id="PS50800"/>
    </source>
</evidence>